<proteinExistence type="predicted"/>
<dbReference type="InterPro" id="IPR013785">
    <property type="entry name" value="Aldolase_TIM"/>
</dbReference>
<reference evidence="1 2" key="1">
    <citation type="journal article" date="2015" name="Stand. Genomic Sci.">
        <title>Genomic Encyclopedia of Bacterial and Archaeal Type Strains, Phase III: the genomes of soil and plant-associated and newly described type strains.</title>
        <authorList>
            <person name="Whitman W.B."/>
            <person name="Woyke T."/>
            <person name="Klenk H.P."/>
            <person name="Zhou Y."/>
            <person name="Lilburn T.G."/>
            <person name="Beck B.J."/>
            <person name="De Vos P."/>
            <person name="Vandamme P."/>
            <person name="Eisen J.A."/>
            <person name="Garrity G."/>
            <person name="Hugenholtz P."/>
            <person name="Kyrpides N.C."/>
        </authorList>
    </citation>
    <scope>NUCLEOTIDE SEQUENCE [LARGE SCALE GENOMIC DNA]</scope>
    <source>
        <strain evidence="1 2">CGMCC 1.10822</strain>
    </source>
</reference>
<dbReference type="Gene3D" id="3.20.20.70">
    <property type="entry name" value="Aldolase class I"/>
    <property type="match status" value="1"/>
</dbReference>
<dbReference type="EMBL" id="VLLB01000001">
    <property type="protein sequence ID" value="TWI70015.1"/>
    <property type="molecule type" value="Genomic_DNA"/>
</dbReference>
<dbReference type="SUPFAM" id="SSF51569">
    <property type="entry name" value="Aldolase"/>
    <property type="match status" value="1"/>
</dbReference>
<organism evidence="1 2">
    <name type="scientific">Pseudoduganella lurida</name>
    <dbReference type="NCBI Taxonomy" id="1036180"/>
    <lineage>
        <taxon>Bacteria</taxon>
        <taxon>Pseudomonadati</taxon>
        <taxon>Pseudomonadota</taxon>
        <taxon>Betaproteobacteria</taxon>
        <taxon>Burkholderiales</taxon>
        <taxon>Oxalobacteraceae</taxon>
        <taxon>Telluria group</taxon>
        <taxon>Pseudoduganella</taxon>
    </lineage>
</organism>
<name>A0A562RLT9_9BURK</name>
<dbReference type="Proteomes" id="UP000318431">
    <property type="component" value="Unassembled WGS sequence"/>
</dbReference>
<evidence type="ECO:0000313" key="2">
    <source>
        <dbReference type="Proteomes" id="UP000318431"/>
    </source>
</evidence>
<dbReference type="OrthoDB" id="8744124at2"/>
<evidence type="ECO:0000313" key="1">
    <source>
        <dbReference type="EMBL" id="TWI70015.1"/>
    </source>
</evidence>
<protein>
    <submittedName>
        <fullName evidence="1">Isopropylmalate/homocitrate/citramalate synthase</fullName>
    </submittedName>
</protein>
<sequence length="422" mass="46560">MHTELTGRAAVDRHLQQAEDKLARLRSLDPVFFDISLREPCFASPIGHTLQNKLDLLKLVDRFGVQNRIIATLDYQYGDHPEVEDDFCLHLQKEGYDLRHSFAMTSLGGQQGGVFVPDLSMQKLVDYGIPNTILEVEPVPGADLRMTLANIAGSIAWLREHLAPVDGQAGRVYLNVLNLIDVFMADRAGACEIVALVATLPFDGLSFEDDRGTYFPFQVGAIAAAAKAMLRADQQLLCHVHTNNGMENASVIEALLQGADGYWGGLERTSSTIGHASLGELIANLVRAGNPHVTRYAVDQLAPICDAMHAINTGEAMPQEWPVFGANAYRSVLSDFDQRSNRPMDLAPDAIGRQYVHRIAPVGSDVPVVQARVQEALDLAITEPVAKRMILLMREDLRNNLRIEYDQPAQLQQLVDRALLPR</sequence>
<dbReference type="RefSeq" id="WP_145647718.1">
    <property type="nucleotide sequence ID" value="NZ_VLLB01000001.1"/>
</dbReference>
<accession>A0A562RLT9</accession>
<gene>
    <name evidence="1" type="ORF">IP91_01093</name>
</gene>
<keyword evidence="2" id="KW-1185">Reference proteome</keyword>
<dbReference type="AlphaFoldDB" id="A0A562RLT9"/>
<comment type="caution">
    <text evidence="1">The sequence shown here is derived from an EMBL/GenBank/DDBJ whole genome shotgun (WGS) entry which is preliminary data.</text>
</comment>